<feature type="transmembrane region" description="Helical" evidence="12">
    <location>
        <begin position="365"/>
        <end position="386"/>
    </location>
</feature>
<keyword evidence="7 10" id="KW-0720">Serine protease</keyword>
<feature type="active site" description="Charge relay system" evidence="10">
    <location>
        <position position="272"/>
    </location>
</feature>
<evidence type="ECO:0000256" key="1">
    <source>
        <dbReference type="ARBA" id="ARBA00004162"/>
    </source>
</evidence>
<dbReference type="SUPFAM" id="SSF52743">
    <property type="entry name" value="Subtilisin-like"/>
    <property type="match status" value="1"/>
</dbReference>
<dbReference type="PANTHER" id="PTHR43806">
    <property type="entry name" value="PEPTIDASE S8"/>
    <property type="match status" value="1"/>
</dbReference>
<keyword evidence="3" id="KW-1003">Cell membrane</keyword>
<keyword evidence="4 10" id="KW-0645">Protease</keyword>
<dbReference type="Proteomes" id="UP000642014">
    <property type="component" value="Unassembled WGS sequence"/>
</dbReference>
<keyword evidence="6 10" id="KW-0378">Hydrolase</keyword>
<proteinExistence type="inferred from homology"/>
<keyword evidence="17" id="KW-1185">Reference proteome</keyword>
<evidence type="ECO:0000313" key="16">
    <source>
        <dbReference type="EMBL" id="QEV31936.1"/>
    </source>
</evidence>
<dbReference type="InterPro" id="IPR023827">
    <property type="entry name" value="Peptidase_S8_Asp-AS"/>
</dbReference>
<dbReference type="PROSITE" id="PS51892">
    <property type="entry name" value="SUBTILASE"/>
    <property type="match status" value="1"/>
</dbReference>
<dbReference type="AlphaFoldDB" id="A0AAV4KIY3"/>
<dbReference type="EMBL" id="CP023693">
    <property type="protein sequence ID" value="QEV31936.1"/>
    <property type="molecule type" value="Genomic_DNA"/>
</dbReference>
<evidence type="ECO:0000313" key="17">
    <source>
        <dbReference type="Proteomes" id="UP000326029"/>
    </source>
</evidence>
<dbReference type="InterPro" id="IPR000209">
    <property type="entry name" value="Peptidase_S8/S53_dom"/>
</dbReference>
<comment type="similarity">
    <text evidence="2 10">Belongs to the peptidase S8 family.</text>
</comment>
<dbReference type="NCBIfam" id="TIGR03921">
    <property type="entry name" value="T7SS_mycosin"/>
    <property type="match status" value="1"/>
</dbReference>
<dbReference type="RefSeq" id="WP_152369780.1">
    <property type="nucleotide sequence ID" value="NZ_BMSJ01000006.1"/>
</dbReference>
<dbReference type="Proteomes" id="UP000326029">
    <property type="component" value="Chromosome"/>
</dbReference>
<keyword evidence="8 12" id="KW-1133">Transmembrane helix</keyword>
<evidence type="ECO:0000256" key="7">
    <source>
        <dbReference type="ARBA" id="ARBA00022825"/>
    </source>
</evidence>
<reference evidence="15 18" key="1">
    <citation type="journal article" date="2014" name="Int. J. Syst. Evol. Microbiol.">
        <title>Complete genome sequence of Corynebacterium casei LMG S-19264T (=DSM 44701T), isolated from a smear-ripened cheese.</title>
        <authorList>
            <consortium name="US DOE Joint Genome Institute (JGI-PGF)"/>
            <person name="Walter F."/>
            <person name="Albersmeier A."/>
            <person name="Kalinowski J."/>
            <person name="Ruckert C."/>
        </authorList>
    </citation>
    <scope>NUCLEOTIDE SEQUENCE [LARGE SCALE GENOMIC DNA]</scope>
    <source>
        <strain evidence="15 18">JCM 4205</strain>
    </source>
</reference>
<feature type="active site" description="Charge relay system" evidence="10">
    <location>
        <position position="66"/>
    </location>
</feature>
<dbReference type="GO" id="GO:0005886">
    <property type="term" value="C:plasma membrane"/>
    <property type="evidence" value="ECO:0007669"/>
    <property type="project" value="UniProtKB-SubCell"/>
</dbReference>
<evidence type="ECO:0000256" key="12">
    <source>
        <dbReference type="SAM" id="Phobius"/>
    </source>
</evidence>
<feature type="signal peptide" evidence="13">
    <location>
        <begin position="1"/>
        <end position="33"/>
    </location>
</feature>
<dbReference type="Gene3D" id="3.40.50.200">
    <property type="entry name" value="Peptidase S8/S53 domain"/>
    <property type="match status" value="1"/>
</dbReference>
<evidence type="ECO:0000313" key="15">
    <source>
        <dbReference type="EMBL" id="GGR29839.1"/>
    </source>
</evidence>
<evidence type="ECO:0000256" key="11">
    <source>
        <dbReference type="SAM" id="MobiDB-lite"/>
    </source>
</evidence>
<sequence length="393" mass="40540">MNRSVRRRARAGAAVLLAAAFSVLPATTAPAHADTIRARQWGLEALRTTEAWRTTRGEGITVAVLDTGVDAEHPDLEGSVLPGHDLIGFGAARGDRAWAQHGTAMAGIIAGHGHGPDGEDGVLGIAPEAEILPVRVILESSDKARDKARKSRGTALAQGIRWAADHGADVINLSLGDDSKSAHPDAGEDAAVQYALSKGVAVVASAGNGGEKGDHASYPAAYPGVIAVTAVDRYGTRASFSTRRWYATVSAPGVDIVMAYPDRRYYEGWGTSAAAAFVSGAVALVRAAHPDLTPAQIKTLLIDTARSRPEGGRSDAKGYGTVDPAAAIEAGARLKGGDPKNTAAGYQGRHFGPGPTAPAEEPRSFGLLAPLLGGLGALLLLTAVVLRRTPRAD</sequence>
<evidence type="ECO:0000256" key="2">
    <source>
        <dbReference type="ARBA" id="ARBA00011073"/>
    </source>
</evidence>
<protein>
    <submittedName>
        <fullName evidence="15 16">Type VII secretion-associated serine protease</fullName>
    </submittedName>
</protein>
<keyword evidence="5 12" id="KW-0812">Transmembrane</keyword>
<feature type="domain" description="Peptidase S8/S53" evidence="14">
    <location>
        <begin position="57"/>
        <end position="320"/>
    </location>
</feature>
<dbReference type="PANTHER" id="PTHR43806:SF11">
    <property type="entry name" value="CEREVISIN-RELATED"/>
    <property type="match status" value="1"/>
</dbReference>
<dbReference type="PRINTS" id="PR00723">
    <property type="entry name" value="SUBTILISIN"/>
</dbReference>
<dbReference type="EMBL" id="BMSJ01000006">
    <property type="protein sequence ID" value="GGR29839.1"/>
    <property type="molecule type" value="Genomic_DNA"/>
</dbReference>
<dbReference type="InterPro" id="IPR015500">
    <property type="entry name" value="Peptidase_S8_subtilisin-rel"/>
</dbReference>
<dbReference type="InterPro" id="IPR050131">
    <property type="entry name" value="Peptidase_S8_subtilisin-like"/>
</dbReference>
<comment type="subcellular location">
    <subcellularLocation>
        <location evidence="1">Cell membrane</location>
        <topology evidence="1">Single-pass membrane protein</topology>
    </subcellularLocation>
</comment>
<feature type="active site" description="Charge relay system" evidence="10">
    <location>
        <position position="101"/>
    </location>
</feature>
<keyword evidence="9 12" id="KW-0472">Membrane</keyword>
<accession>A0AAV4KIY3</accession>
<evidence type="ECO:0000256" key="3">
    <source>
        <dbReference type="ARBA" id="ARBA00022475"/>
    </source>
</evidence>
<evidence type="ECO:0000313" key="18">
    <source>
        <dbReference type="Proteomes" id="UP000642014"/>
    </source>
</evidence>
<gene>
    <name evidence="16" type="primary">mycP</name>
    <name evidence="16" type="ORF">CP977_06990</name>
    <name evidence="15" type="ORF">GCM10010497_35350</name>
</gene>
<dbReference type="InterPro" id="IPR036852">
    <property type="entry name" value="Peptidase_S8/S53_dom_sf"/>
</dbReference>
<evidence type="ECO:0000256" key="8">
    <source>
        <dbReference type="ARBA" id="ARBA00022989"/>
    </source>
</evidence>
<evidence type="ECO:0000256" key="6">
    <source>
        <dbReference type="ARBA" id="ARBA00022801"/>
    </source>
</evidence>
<evidence type="ECO:0000259" key="14">
    <source>
        <dbReference type="Pfam" id="PF00082"/>
    </source>
</evidence>
<dbReference type="GeneID" id="95453514"/>
<feature type="region of interest" description="Disordered" evidence="11">
    <location>
        <begin position="334"/>
        <end position="361"/>
    </location>
</feature>
<dbReference type="Pfam" id="PF00082">
    <property type="entry name" value="Peptidase_S8"/>
    <property type="match status" value="1"/>
</dbReference>
<feature type="chain" id="PRO_5043988534" evidence="13">
    <location>
        <begin position="34"/>
        <end position="393"/>
    </location>
</feature>
<evidence type="ECO:0000256" key="9">
    <source>
        <dbReference type="ARBA" id="ARBA00023136"/>
    </source>
</evidence>
<reference evidence="15" key="3">
    <citation type="submission" date="2023-08" db="EMBL/GenBank/DDBJ databases">
        <authorList>
            <person name="Sun Q."/>
            <person name="Ohkuma M."/>
        </authorList>
    </citation>
    <scope>NUCLEOTIDE SEQUENCE</scope>
    <source>
        <strain evidence="15">JCM 4205</strain>
    </source>
</reference>
<dbReference type="GO" id="GO:0004252">
    <property type="term" value="F:serine-type endopeptidase activity"/>
    <property type="evidence" value="ECO:0007669"/>
    <property type="project" value="UniProtKB-UniRule"/>
</dbReference>
<organism evidence="15 18">
    <name type="scientific">Streptomyces cinereoruber</name>
    <dbReference type="NCBI Taxonomy" id="67260"/>
    <lineage>
        <taxon>Bacteria</taxon>
        <taxon>Bacillati</taxon>
        <taxon>Actinomycetota</taxon>
        <taxon>Actinomycetes</taxon>
        <taxon>Kitasatosporales</taxon>
        <taxon>Streptomycetaceae</taxon>
        <taxon>Streptomyces</taxon>
    </lineage>
</organism>
<dbReference type="InterPro" id="IPR023834">
    <property type="entry name" value="T7SS_pept_S8A_mycosin"/>
</dbReference>
<keyword evidence="13" id="KW-0732">Signal</keyword>
<dbReference type="PROSITE" id="PS00136">
    <property type="entry name" value="SUBTILASE_ASP"/>
    <property type="match status" value="1"/>
</dbReference>
<reference evidence="16 17" key="2">
    <citation type="submission" date="2017-09" db="EMBL/GenBank/DDBJ databases">
        <authorList>
            <person name="Lee N."/>
            <person name="Cho B.-K."/>
        </authorList>
    </citation>
    <scope>NUCLEOTIDE SEQUENCE [LARGE SCALE GENOMIC DNA]</scope>
    <source>
        <strain evidence="16 17">ATCC 19740</strain>
    </source>
</reference>
<dbReference type="GO" id="GO:0006508">
    <property type="term" value="P:proteolysis"/>
    <property type="evidence" value="ECO:0007669"/>
    <property type="project" value="UniProtKB-KW"/>
</dbReference>
<evidence type="ECO:0000256" key="13">
    <source>
        <dbReference type="SAM" id="SignalP"/>
    </source>
</evidence>
<evidence type="ECO:0000256" key="4">
    <source>
        <dbReference type="ARBA" id="ARBA00022670"/>
    </source>
</evidence>
<evidence type="ECO:0000256" key="10">
    <source>
        <dbReference type="PROSITE-ProRule" id="PRU01240"/>
    </source>
</evidence>
<evidence type="ECO:0000256" key="5">
    <source>
        <dbReference type="ARBA" id="ARBA00022692"/>
    </source>
</evidence>
<name>A0AAV4KIY3_9ACTN</name>